<evidence type="ECO:0000313" key="3">
    <source>
        <dbReference type="Proteomes" id="UP000319756"/>
    </source>
</evidence>
<dbReference type="GO" id="GO:0005886">
    <property type="term" value="C:plasma membrane"/>
    <property type="evidence" value="ECO:0007669"/>
    <property type="project" value="TreeGrafter"/>
</dbReference>
<gene>
    <name evidence="2" type="ORF">EPH95_03775</name>
</gene>
<accession>A0A514LEX0</accession>
<keyword evidence="1" id="KW-0472">Membrane</keyword>
<dbReference type="PANTHER" id="PTHR30354">
    <property type="entry name" value="GNT FAMILY GLUCONATE TRANSPORTER"/>
    <property type="match status" value="1"/>
</dbReference>
<dbReference type="Pfam" id="PF02447">
    <property type="entry name" value="GntP_permease"/>
    <property type="match status" value="1"/>
</dbReference>
<evidence type="ECO:0000313" key="2">
    <source>
        <dbReference type="EMBL" id="QDI90408.1"/>
    </source>
</evidence>
<feature type="transmembrane region" description="Helical" evidence="1">
    <location>
        <begin position="5"/>
        <end position="22"/>
    </location>
</feature>
<dbReference type="InterPro" id="IPR003474">
    <property type="entry name" value="Glcn_transporter"/>
</dbReference>
<dbReference type="RefSeq" id="WP_142087503.1">
    <property type="nucleotide sequence ID" value="NZ_CP035485.1"/>
</dbReference>
<organism evidence="2 3">
    <name type="scientific">Salicibibacter halophilus</name>
    <dbReference type="NCBI Taxonomy" id="2502791"/>
    <lineage>
        <taxon>Bacteria</taxon>
        <taxon>Bacillati</taxon>
        <taxon>Bacillota</taxon>
        <taxon>Bacilli</taxon>
        <taxon>Bacillales</taxon>
        <taxon>Bacillaceae</taxon>
        <taxon>Salicibibacter</taxon>
    </lineage>
</organism>
<keyword evidence="3" id="KW-1185">Reference proteome</keyword>
<feature type="transmembrane region" description="Helical" evidence="1">
    <location>
        <begin position="28"/>
        <end position="45"/>
    </location>
</feature>
<dbReference type="KEGG" id="sale:EPH95_03775"/>
<feature type="transmembrane region" description="Helical" evidence="1">
    <location>
        <begin position="140"/>
        <end position="158"/>
    </location>
</feature>
<feature type="transmembrane region" description="Helical" evidence="1">
    <location>
        <begin position="385"/>
        <end position="404"/>
    </location>
</feature>
<dbReference type="GO" id="GO:0015128">
    <property type="term" value="F:gluconate transmembrane transporter activity"/>
    <property type="evidence" value="ECO:0007669"/>
    <property type="project" value="InterPro"/>
</dbReference>
<feature type="transmembrane region" description="Helical" evidence="1">
    <location>
        <begin position="103"/>
        <end position="133"/>
    </location>
</feature>
<dbReference type="EMBL" id="CP035485">
    <property type="protein sequence ID" value="QDI90408.1"/>
    <property type="molecule type" value="Genomic_DNA"/>
</dbReference>
<name>A0A514LEX0_9BACI</name>
<feature type="transmembrane region" description="Helical" evidence="1">
    <location>
        <begin position="336"/>
        <end position="354"/>
    </location>
</feature>
<dbReference type="PANTHER" id="PTHR30354:SF25">
    <property type="entry name" value="INNER MEMBRANE PERMEASE YGBN"/>
    <property type="match status" value="1"/>
</dbReference>
<reference evidence="3" key="1">
    <citation type="submission" date="2019-01" db="EMBL/GenBank/DDBJ databases">
        <title>Genomic analysis of Salicibibacter sp. NKC3-5.</title>
        <authorList>
            <person name="Oh Y.J."/>
        </authorList>
    </citation>
    <scope>NUCLEOTIDE SEQUENCE [LARGE SCALE GENOMIC DNA]</scope>
    <source>
        <strain evidence="3">NKC3-5</strain>
    </source>
</reference>
<dbReference type="NCBIfam" id="TIGR00791">
    <property type="entry name" value="gntP"/>
    <property type="match status" value="1"/>
</dbReference>
<sequence>MSDAGLIIITILGIAVLLYLIIRSKMQAFLALLLASIFIGLLAGMEPQSLLETIEEGMGGTLGFIAIVVGLGAMFGEVLRTSGGAEKLAFTLVDTFGEKRAQWALGFTGIVVAIPVFLDVALVILIPIVYSLAMRTGKSLLYYAIPLLAGLAVAHSFVPPTPGPIAVASVLGVDLAWMLLFGFIAGLPAMIIGGPLFGRYIGNKIHVPVPDHVLEREQKESDSRQGMPSFGLILFIILLPLILILFNTAGEQLLAEGMLRSTLMFIGHPFLALIIATLLAMHFLGKRRGASKQELQTMTTKALEPAGIVILITGAGGVFSEVLIETGVGDVMGDLMAASGFPLVLLAFLIATGVRVAQGSATVAMLTAAGLISPLVDLVDLSQPSLALIAVSVACGATVLSHVNDSGFWLVNRFLEMSEKDTLKSWTVMETIIGVVGFIVVFILSFFFS</sequence>
<feature type="transmembrane region" description="Helical" evidence="1">
    <location>
        <begin position="266"/>
        <end position="285"/>
    </location>
</feature>
<feature type="transmembrane region" description="Helical" evidence="1">
    <location>
        <begin position="425"/>
        <end position="448"/>
    </location>
</feature>
<dbReference type="Proteomes" id="UP000319756">
    <property type="component" value="Chromosome"/>
</dbReference>
<dbReference type="PIRSF" id="PIRSF002746">
    <property type="entry name" value="Gluconate_transporter"/>
    <property type="match status" value="1"/>
</dbReference>
<protein>
    <submittedName>
        <fullName evidence="2">Gluconate transporter</fullName>
    </submittedName>
</protein>
<feature type="transmembrane region" description="Helical" evidence="1">
    <location>
        <begin position="57"/>
        <end position="76"/>
    </location>
</feature>
<proteinExistence type="predicted"/>
<dbReference type="AlphaFoldDB" id="A0A514LEX0"/>
<keyword evidence="1" id="KW-0812">Transmembrane</keyword>
<feature type="transmembrane region" description="Helical" evidence="1">
    <location>
        <begin position="306"/>
        <end position="324"/>
    </location>
</feature>
<keyword evidence="1" id="KW-1133">Transmembrane helix</keyword>
<dbReference type="OrthoDB" id="9787129at2"/>
<feature type="transmembrane region" description="Helical" evidence="1">
    <location>
        <begin position="178"/>
        <end position="197"/>
    </location>
</feature>
<feature type="transmembrane region" description="Helical" evidence="1">
    <location>
        <begin position="226"/>
        <end position="246"/>
    </location>
</feature>
<evidence type="ECO:0000256" key="1">
    <source>
        <dbReference type="SAM" id="Phobius"/>
    </source>
</evidence>